<organism evidence="1 2">
    <name type="scientific">Sphingobium yanoikuyae</name>
    <name type="common">Sphingomonas yanoikuyae</name>
    <dbReference type="NCBI Taxonomy" id="13690"/>
    <lineage>
        <taxon>Bacteria</taxon>
        <taxon>Pseudomonadati</taxon>
        <taxon>Pseudomonadota</taxon>
        <taxon>Alphaproteobacteria</taxon>
        <taxon>Sphingomonadales</taxon>
        <taxon>Sphingomonadaceae</taxon>
        <taxon>Sphingobium</taxon>
    </lineage>
</organism>
<sequence length="70" mass="7991">MIPTESKPKTLNKPRADLAADLESLIRHRILTLFIQTHFMAISQSHSEIDSGLWSLIHRSPARGCFHGRR</sequence>
<protein>
    <submittedName>
        <fullName evidence="1">Uncharacterized protein</fullName>
    </submittedName>
</protein>
<dbReference type="AlphaFoldDB" id="A0A9X7YEK3"/>
<name>A0A9X7YEK3_SPHYA</name>
<proteinExistence type="predicted"/>
<dbReference type="EMBL" id="CP060122">
    <property type="protein sequence ID" value="QNG47742.1"/>
    <property type="molecule type" value="Genomic_DNA"/>
</dbReference>
<reference evidence="1 2" key="1">
    <citation type="submission" date="2020-07" db="EMBL/GenBank/DDBJ databases">
        <title>Whole genome sequence of Sphingobium yanoikuyae A3.</title>
        <authorList>
            <person name="Han S.-S."/>
        </authorList>
    </citation>
    <scope>NUCLEOTIDE SEQUENCE [LARGE SCALE GENOMIC DNA]</scope>
    <source>
        <strain evidence="1 2">A3</strain>
    </source>
</reference>
<dbReference type="Proteomes" id="UP000515377">
    <property type="component" value="Chromosome"/>
</dbReference>
<evidence type="ECO:0000313" key="2">
    <source>
        <dbReference type="Proteomes" id="UP000515377"/>
    </source>
</evidence>
<gene>
    <name evidence="1" type="ORF">H3V42_09270</name>
</gene>
<evidence type="ECO:0000313" key="1">
    <source>
        <dbReference type="EMBL" id="QNG47742.1"/>
    </source>
</evidence>
<accession>A0A9X7YEK3</accession>